<keyword evidence="1" id="KW-0805">Transcription regulation</keyword>
<dbReference type="EMBL" id="CP060035">
    <property type="protein sequence ID" value="QOT73044.1"/>
    <property type="molecule type" value="Genomic_DNA"/>
</dbReference>
<dbReference type="Proteomes" id="UP000593663">
    <property type="component" value="Chromosome 1"/>
</dbReference>
<gene>
    <name evidence="6" type="ORF">H5V43_00730</name>
</gene>
<dbReference type="InterPro" id="IPR000595">
    <property type="entry name" value="cNMP-bd_dom"/>
</dbReference>
<dbReference type="Pfam" id="PF00027">
    <property type="entry name" value="cNMP_binding"/>
    <property type="match status" value="1"/>
</dbReference>
<name>A0A7M2GJX7_SPHSA</name>
<dbReference type="GO" id="GO:0006355">
    <property type="term" value="P:regulation of DNA-templated transcription"/>
    <property type="evidence" value="ECO:0007669"/>
    <property type="project" value="InterPro"/>
</dbReference>
<organism evidence="6 7">
    <name type="scientific">Sphingobium fuliginis (strain ATCC 27551)</name>
    <dbReference type="NCBI Taxonomy" id="336203"/>
    <lineage>
        <taxon>Bacteria</taxon>
        <taxon>Pseudomonadati</taxon>
        <taxon>Pseudomonadota</taxon>
        <taxon>Alphaproteobacteria</taxon>
        <taxon>Sphingomonadales</taxon>
        <taxon>Sphingomonadaceae</taxon>
        <taxon>Sphingobium</taxon>
    </lineage>
</organism>
<dbReference type="SUPFAM" id="SSF51206">
    <property type="entry name" value="cAMP-binding domain-like"/>
    <property type="match status" value="1"/>
</dbReference>
<accession>A0A7M2GJX7</accession>
<dbReference type="PROSITE" id="PS51063">
    <property type="entry name" value="HTH_CRP_2"/>
    <property type="match status" value="1"/>
</dbReference>
<evidence type="ECO:0000256" key="2">
    <source>
        <dbReference type="ARBA" id="ARBA00023125"/>
    </source>
</evidence>
<evidence type="ECO:0000259" key="5">
    <source>
        <dbReference type="PROSITE" id="PS51063"/>
    </source>
</evidence>
<keyword evidence="2" id="KW-0238">DNA-binding</keyword>
<dbReference type="GO" id="GO:0003677">
    <property type="term" value="F:DNA binding"/>
    <property type="evidence" value="ECO:0007669"/>
    <property type="project" value="UniProtKB-KW"/>
</dbReference>
<dbReference type="InterPro" id="IPR012318">
    <property type="entry name" value="HTH_CRP"/>
</dbReference>
<dbReference type="Gene3D" id="1.10.10.10">
    <property type="entry name" value="Winged helix-like DNA-binding domain superfamily/Winged helix DNA-binding domain"/>
    <property type="match status" value="1"/>
</dbReference>
<dbReference type="Gene3D" id="2.60.120.10">
    <property type="entry name" value="Jelly Rolls"/>
    <property type="match status" value="1"/>
</dbReference>
<dbReference type="AlphaFoldDB" id="A0A7M2GJX7"/>
<dbReference type="KEGG" id="sbar:H5V43_00730"/>
<feature type="domain" description="HTH crp-type" evidence="5">
    <location>
        <begin position="140"/>
        <end position="213"/>
    </location>
</feature>
<dbReference type="SMART" id="SM00100">
    <property type="entry name" value="cNMP"/>
    <property type="match status" value="1"/>
</dbReference>
<dbReference type="CDD" id="cd00038">
    <property type="entry name" value="CAP_ED"/>
    <property type="match status" value="1"/>
</dbReference>
<reference evidence="7" key="1">
    <citation type="submission" date="2020-08" db="EMBL/GenBank/DDBJ databases">
        <title>Complete genome sequence of Sphingobium barthaii strain KK22, a high-molecular-weight polycyclic aromatic hydrocarbon-degrading soil bacterium.</title>
        <authorList>
            <person name="Mori J.F."/>
            <person name="Kanaly R.A."/>
        </authorList>
    </citation>
    <scope>NUCLEOTIDE SEQUENCE [LARGE SCALE GENOMIC DNA]</scope>
    <source>
        <strain evidence="7">KK22</strain>
    </source>
</reference>
<dbReference type="InterPro" id="IPR014710">
    <property type="entry name" value="RmlC-like_jellyroll"/>
</dbReference>
<evidence type="ECO:0000256" key="3">
    <source>
        <dbReference type="ARBA" id="ARBA00023163"/>
    </source>
</evidence>
<evidence type="ECO:0000313" key="7">
    <source>
        <dbReference type="Proteomes" id="UP000593663"/>
    </source>
</evidence>
<proteinExistence type="predicted"/>
<dbReference type="InterPro" id="IPR018490">
    <property type="entry name" value="cNMP-bd_dom_sf"/>
</dbReference>
<dbReference type="SUPFAM" id="SSF46785">
    <property type="entry name" value="Winged helix' DNA-binding domain"/>
    <property type="match status" value="1"/>
</dbReference>
<dbReference type="Pfam" id="PF13545">
    <property type="entry name" value="HTH_Crp_2"/>
    <property type="match status" value="1"/>
</dbReference>
<dbReference type="PROSITE" id="PS50042">
    <property type="entry name" value="CNMP_BINDING_3"/>
    <property type="match status" value="1"/>
</dbReference>
<dbReference type="SMART" id="SM00419">
    <property type="entry name" value="HTH_CRP"/>
    <property type="match status" value="1"/>
</dbReference>
<keyword evidence="3" id="KW-0804">Transcription</keyword>
<feature type="domain" description="Cyclic nucleotide-binding" evidence="4">
    <location>
        <begin position="25"/>
        <end position="109"/>
    </location>
</feature>
<evidence type="ECO:0000313" key="6">
    <source>
        <dbReference type="EMBL" id="QOT73044.1"/>
    </source>
</evidence>
<evidence type="ECO:0000259" key="4">
    <source>
        <dbReference type="PROSITE" id="PS50042"/>
    </source>
</evidence>
<protein>
    <submittedName>
        <fullName evidence="6">Crp/Fnr family transcriptional regulator</fullName>
    </submittedName>
</protein>
<dbReference type="InterPro" id="IPR036388">
    <property type="entry name" value="WH-like_DNA-bd_sf"/>
</dbReference>
<evidence type="ECO:0000256" key="1">
    <source>
        <dbReference type="ARBA" id="ARBA00023015"/>
    </source>
</evidence>
<sequence length="238" mass="26343">MHRLTEFAGPSAADLDFFKGLCGPERALPRRSIIRAQGDPVEQIYLLSEGWVTSSVDLRNGERQIVKIHIPGDVLGAPSLALESAADTLIAVTDVKIRAMPLNALGRIFKETPALAASLFLSAQQERVFLMERLASVGRMPAMNRLVVLLLHVHDRLVVLGHTKGLIEWPLTQTDIGDALGLTTVHVNRMMRALKGEGLVDRRGSILRLYDIEALRRLAGLSDRHWISRPDWLAKIAL</sequence>
<dbReference type="InterPro" id="IPR036390">
    <property type="entry name" value="WH_DNA-bd_sf"/>
</dbReference>